<dbReference type="InterPro" id="IPR011009">
    <property type="entry name" value="Kinase-like_dom_sf"/>
</dbReference>
<dbReference type="OrthoDB" id="4062651at2759"/>
<dbReference type="SUPFAM" id="SSF56112">
    <property type="entry name" value="Protein kinase-like (PK-like)"/>
    <property type="match status" value="1"/>
</dbReference>
<dbReference type="Pfam" id="PF00069">
    <property type="entry name" value="Pkinase"/>
    <property type="match status" value="1"/>
</dbReference>
<name>A0A545UMX0_9HYPO</name>
<dbReference type="GO" id="GO:0005524">
    <property type="term" value="F:ATP binding"/>
    <property type="evidence" value="ECO:0007669"/>
    <property type="project" value="InterPro"/>
</dbReference>
<keyword evidence="3" id="KW-1185">Reference proteome</keyword>
<dbReference type="InterPro" id="IPR000719">
    <property type="entry name" value="Prot_kinase_dom"/>
</dbReference>
<gene>
    <name evidence="2" type="ORF">IF1G_10557</name>
</gene>
<comment type="caution">
    <text evidence="2">The sequence shown here is derived from an EMBL/GenBank/DDBJ whole genome shotgun (WGS) entry which is preliminary data.</text>
</comment>
<protein>
    <submittedName>
        <fullName evidence="2">Protein kinase-like domain</fullName>
    </submittedName>
</protein>
<dbReference type="Proteomes" id="UP000315783">
    <property type="component" value="Unassembled WGS sequence"/>
</dbReference>
<evidence type="ECO:0000313" key="2">
    <source>
        <dbReference type="EMBL" id="TQV90814.1"/>
    </source>
</evidence>
<feature type="domain" description="Protein kinase" evidence="1">
    <location>
        <begin position="58"/>
        <end position="283"/>
    </location>
</feature>
<dbReference type="GO" id="GO:0004672">
    <property type="term" value="F:protein kinase activity"/>
    <property type="evidence" value="ECO:0007669"/>
    <property type="project" value="InterPro"/>
</dbReference>
<organism evidence="2 3">
    <name type="scientific">Cordyceps javanica</name>
    <dbReference type="NCBI Taxonomy" id="43265"/>
    <lineage>
        <taxon>Eukaryota</taxon>
        <taxon>Fungi</taxon>
        <taxon>Dikarya</taxon>
        <taxon>Ascomycota</taxon>
        <taxon>Pezizomycotina</taxon>
        <taxon>Sordariomycetes</taxon>
        <taxon>Hypocreomycetidae</taxon>
        <taxon>Hypocreales</taxon>
        <taxon>Cordycipitaceae</taxon>
        <taxon>Cordyceps</taxon>
    </lineage>
</organism>
<dbReference type="PROSITE" id="PS50011">
    <property type="entry name" value="PROTEIN_KINASE_DOM"/>
    <property type="match status" value="1"/>
</dbReference>
<proteinExistence type="predicted"/>
<keyword evidence="2" id="KW-0418">Kinase</keyword>
<dbReference type="Gene3D" id="1.10.510.10">
    <property type="entry name" value="Transferase(Phosphotransferase) domain 1"/>
    <property type="match status" value="1"/>
</dbReference>
<reference evidence="2 3" key="1">
    <citation type="journal article" date="2019" name="Appl. Microbiol. Biotechnol.">
        <title>Genome sequence of Isaria javanica and comparative genome analysis insights into family S53 peptidase evolution in fungal entomopathogens.</title>
        <authorList>
            <person name="Lin R."/>
            <person name="Zhang X."/>
            <person name="Xin B."/>
            <person name="Zou M."/>
            <person name="Gao Y."/>
            <person name="Qin F."/>
            <person name="Hu Q."/>
            <person name="Xie B."/>
            <person name="Cheng X."/>
        </authorList>
    </citation>
    <scope>NUCLEOTIDE SEQUENCE [LARGE SCALE GENOMIC DNA]</scope>
    <source>
        <strain evidence="2 3">IJ1G</strain>
    </source>
</reference>
<dbReference type="EMBL" id="SPUK01000023">
    <property type="protein sequence ID" value="TQV90814.1"/>
    <property type="molecule type" value="Genomic_DNA"/>
</dbReference>
<evidence type="ECO:0000259" key="1">
    <source>
        <dbReference type="PROSITE" id="PS50011"/>
    </source>
</evidence>
<keyword evidence="2" id="KW-0808">Transferase</keyword>
<dbReference type="AlphaFoldDB" id="A0A545UMX0"/>
<accession>A0A545UMX0</accession>
<sequence length="283" mass="31907">MSAASRWLQVLETWGECPQLDGAREKAWERKRLDLVAYDGYSAFIGSLSLSERGEWTAGIYRDLDEATFNSVLATMRGVPDAGIYPMFEQGLTEFDPDSMQEGEYFLKSPNVGAWNEDAAVANLFLSEARNHQLFLRNPHPQLGAYLGCVVHNGRIVRLAFPHYFESLYDRIQRAQLNGEERMEPGERSKCMHAIRKAVAHLHSLGYAHNDISASNIMFDKDGNAVLIDLDSCTPFGEKIGKGGIVGGWRGPRFWEQRFETSSVECDEASLQYIDDWLSGKQE</sequence>
<evidence type="ECO:0000313" key="3">
    <source>
        <dbReference type="Proteomes" id="UP000315783"/>
    </source>
</evidence>